<reference evidence="1" key="1">
    <citation type="submission" date="2019-12" db="EMBL/GenBank/DDBJ databases">
        <title>Genome sequencing and annotation of Brassica cretica.</title>
        <authorList>
            <person name="Studholme D.J."/>
            <person name="Sarris P.F."/>
        </authorList>
    </citation>
    <scope>NUCLEOTIDE SEQUENCE</scope>
    <source>
        <strain evidence="1">PFS-102/07</strain>
        <tissue evidence="1">Leaf</tissue>
    </source>
</reference>
<comment type="caution">
    <text evidence="1">The sequence shown here is derived from an EMBL/GenBank/DDBJ whole genome shotgun (WGS) entry which is preliminary data.</text>
</comment>
<gene>
    <name evidence="1" type="ORF">F2Q70_00019284</name>
</gene>
<protein>
    <submittedName>
        <fullName evidence="1">Uncharacterized protein</fullName>
    </submittedName>
</protein>
<proteinExistence type="predicted"/>
<dbReference type="EMBL" id="QGKY02001925">
    <property type="protein sequence ID" value="KAF2544766.1"/>
    <property type="molecule type" value="Genomic_DNA"/>
</dbReference>
<evidence type="ECO:0000313" key="1">
    <source>
        <dbReference type="EMBL" id="KAF2544766.1"/>
    </source>
</evidence>
<organism evidence="1">
    <name type="scientific">Brassica cretica</name>
    <name type="common">Mustard</name>
    <dbReference type="NCBI Taxonomy" id="69181"/>
    <lineage>
        <taxon>Eukaryota</taxon>
        <taxon>Viridiplantae</taxon>
        <taxon>Streptophyta</taxon>
        <taxon>Embryophyta</taxon>
        <taxon>Tracheophyta</taxon>
        <taxon>Spermatophyta</taxon>
        <taxon>Magnoliopsida</taxon>
        <taxon>eudicotyledons</taxon>
        <taxon>Gunneridae</taxon>
        <taxon>Pentapetalae</taxon>
        <taxon>rosids</taxon>
        <taxon>malvids</taxon>
        <taxon>Brassicales</taxon>
        <taxon>Brassicaceae</taxon>
        <taxon>Brassiceae</taxon>
        <taxon>Brassica</taxon>
    </lineage>
</organism>
<accession>A0A8S9GKB6</accession>
<dbReference type="AlphaFoldDB" id="A0A8S9GKB6"/>
<sequence length="123" mass="13179">MLLLELLSLGSGLAKLATFPSYVDWSLLLCSSYFQKGDDYRVSCLFLVVSSLCLQCSLVLLGLGLPGSRFVIFWSSCSVWSGLHWLLMAGPGLSQPRFACPPLGVAFGTNRGSSVCSPAVLLL</sequence>
<name>A0A8S9GKB6_BRACR</name>